<dbReference type="PANTHER" id="PTHR47381">
    <property type="entry name" value="ALPHA/BETA-HYDROLASES SUPERFAMILY PROTEIN"/>
    <property type="match status" value="1"/>
</dbReference>
<proteinExistence type="predicted"/>
<gene>
    <name evidence="2" type="ORF">NLI96_g9697</name>
</gene>
<dbReference type="AlphaFoldDB" id="A0AAD5UZE5"/>
<accession>A0AAD5UZE5</accession>
<dbReference type="Gene3D" id="3.40.50.1820">
    <property type="entry name" value="alpha/beta hydrolase"/>
    <property type="match status" value="1"/>
</dbReference>
<dbReference type="PANTHER" id="PTHR47381:SF3">
    <property type="entry name" value="ALPHA_BETA-HYDROLASES SUPERFAMILY PROTEIN"/>
    <property type="match status" value="1"/>
</dbReference>
<organism evidence="2 3">
    <name type="scientific">Meripilus lineatus</name>
    <dbReference type="NCBI Taxonomy" id="2056292"/>
    <lineage>
        <taxon>Eukaryota</taxon>
        <taxon>Fungi</taxon>
        <taxon>Dikarya</taxon>
        <taxon>Basidiomycota</taxon>
        <taxon>Agaricomycotina</taxon>
        <taxon>Agaricomycetes</taxon>
        <taxon>Polyporales</taxon>
        <taxon>Meripilaceae</taxon>
        <taxon>Meripilus</taxon>
    </lineage>
</organism>
<evidence type="ECO:0000256" key="1">
    <source>
        <dbReference type="SAM" id="MobiDB-lite"/>
    </source>
</evidence>
<evidence type="ECO:0000313" key="3">
    <source>
        <dbReference type="Proteomes" id="UP001212997"/>
    </source>
</evidence>
<sequence length="395" mass="42917">MKGTSYTYFTTDNAKSARELISILREAKANVPSQLEEMAMFGGGGGGRSRYGGGGRGRGGGGGGGRYGGQDNGITLFSPLRVYLGCPRYDNNNHVLIAPTRTCDSTMSISKQTLVIAGLSVSVYTTKDAIERLGSIAILFLLHGRQGSSQQADQVARDILDAVSLKTSPEDTAARDLFIVTLDHRNHGTRLVDPKANEAWSGDDRHNDQHALDMYSIQTGTAKDVSFLIDFLPCYLFPLGNRVISKWMVAGVSLGGHSTWILLRNEPRICLGIPIIGCADYLALVTERAKHSAIPVQPPYFPESFIAFVKHNDPVYAPFTAVDTSNPFLGKKILALSGGKDDLVPWAATSGFFDRLVVGEDGVKEFVLEPETGHRLTPTMTQEMARFLLEFGLKK</sequence>
<dbReference type="Proteomes" id="UP001212997">
    <property type="component" value="Unassembled WGS sequence"/>
</dbReference>
<evidence type="ECO:0000313" key="2">
    <source>
        <dbReference type="EMBL" id="KAJ3478526.1"/>
    </source>
</evidence>
<dbReference type="InterPro" id="IPR029058">
    <property type="entry name" value="AB_hydrolase_fold"/>
</dbReference>
<reference evidence="2" key="1">
    <citation type="submission" date="2022-07" db="EMBL/GenBank/DDBJ databases">
        <title>Genome Sequence of Physisporinus lineatus.</title>
        <authorList>
            <person name="Buettner E."/>
        </authorList>
    </citation>
    <scope>NUCLEOTIDE SEQUENCE</scope>
    <source>
        <strain evidence="2">VT162</strain>
    </source>
</reference>
<name>A0AAD5UZE5_9APHY</name>
<feature type="region of interest" description="Disordered" evidence="1">
    <location>
        <begin position="46"/>
        <end position="65"/>
    </location>
</feature>
<evidence type="ECO:0008006" key="4">
    <source>
        <dbReference type="Google" id="ProtNLM"/>
    </source>
</evidence>
<dbReference type="SUPFAM" id="SSF53474">
    <property type="entry name" value="alpha/beta-Hydrolases"/>
    <property type="match status" value="1"/>
</dbReference>
<keyword evidence="3" id="KW-1185">Reference proteome</keyword>
<dbReference type="EMBL" id="JANAWD010000504">
    <property type="protein sequence ID" value="KAJ3478526.1"/>
    <property type="molecule type" value="Genomic_DNA"/>
</dbReference>
<comment type="caution">
    <text evidence="2">The sequence shown here is derived from an EMBL/GenBank/DDBJ whole genome shotgun (WGS) entry which is preliminary data.</text>
</comment>
<protein>
    <recommendedName>
        <fullName evidence="4">Alpha/beta-hydrolase</fullName>
    </recommendedName>
</protein>